<dbReference type="AlphaFoldDB" id="A0A382TG24"/>
<feature type="non-terminal residue" evidence="1">
    <location>
        <position position="302"/>
    </location>
</feature>
<reference evidence="1" key="1">
    <citation type="submission" date="2018-05" db="EMBL/GenBank/DDBJ databases">
        <authorList>
            <person name="Lanie J.A."/>
            <person name="Ng W.-L."/>
            <person name="Kazmierczak K.M."/>
            <person name="Andrzejewski T.M."/>
            <person name="Davidsen T.M."/>
            <person name="Wayne K.J."/>
            <person name="Tettelin H."/>
            <person name="Glass J.I."/>
            <person name="Rusch D."/>
            <person name="Podicherti R."/>
            <person name="Tsui H.-C.T."/>
            <person name="Winkler M.E."/>
        </authorList>
    </citation>
    <scope>NUCLEOTIDE SEQUENCE</scope>
</reference>
<dbReference type="EMBL" id="UINC01136155">
    <property type="protein sequence ID" value="SVD20745.1"/>
    <property type="molecule type" value="Genomic_DNA"/>
</dbReference>
<protein>
    <submittedName>
        <fullName evidence="1">Uncharacterized protein</fullName>
    </submittedName>
</protein>
<accession>A0A382TG24</accession>
<name>A0A382TG24_9ZZZZ</name>
<sequence>LSGYQTSPEIIKILEDWSEKAVLDESQPSGFGGEIRGIETLAKKSNPLENVNTLVRINMMSLFEYRFQLELIQEHLKDLNLKTIYQGTESWLKCMEYLRGAEGKGKGEGAGTEGGIVDLKPSLKPLQTLLLKDLSLKNNSQQFIQIKKLLLMLRELNFEGVPITYELCSTGRYFASNAILQGYSKEVRYAALHTCYAYDLESAHQSILVQLLDNKGIDFPELKIMREYVENKEVVRQKLSKDLKLSIETVKDVLQALTYGTRLSRSPKEAIFRACGGDKEAMESVITHPWLAQYLKVFEKAH</sequence>
<organism evidence="1">
    <name type="scientific">marine metagenome</name>
    <dbReference type="NCBI Taxonomy" id="408172"/>
    <lineage>
        <taxon>unclassified sequences</taxon>
        <taxon>metagenomes</taxon>
        <taxon>ecological metagenomes</taxon>
    </lineage>
</organism>
<proteinExistence type="predicted"/>
<evidence type="ECO:0000313" key="1">
    <source>
        <dbReference type="EMBL" id="SVD20745.1"/>
    </source>
</evidence>
<feature type="non-terminal residue" evidence="1">
    <location>
        <position position="1"/>
    </location>
</feature>
<gene>
    <name evidence="1" type="ORF">METZ01_LOCUS373599</name>
</gene>